<dbReference type="GO" id="GO:0016020">
    <property type="term" value="C:membrane"/>
    <property type="evidence" value="ECO:0007669"/>
    <property type="project" value="UniProtKB-SubCell"/>
</dbReference>
<evidence type="ECO:0000313" key="7">
    <source>
        <dbReference type="Proteomes" id="UP000315522"/>
    </source>
</evidence>
<name>A0A559MCA0_9HELO</name>
<evidence type="ECO:0000256" key="2">
    <source>
        <dbReference type="ARBA" id="ARBA00022692"/>
    </source>
</evidence>
<evidence type="ECO:0000256" key="4">
    <source>
        <dbReference type="ARBA" id="ARBA00023136"/>
    </source>
</evidence>
<dbReference type="AlphaFoldDB" id="A0A559MCA0"/>
<dbReference type="PANTHER" id="PTHR31465:SF15">
    <property type="entry name" value="LIPID TRANSPORTER ATNI-RELATED"/>
    <property type="match status" value="1"/>
</dbReference>
<protein>
    <submittedName>
        <fullName evidence="6">Sphingoid long-chain base transporter</fullName>
    </submittedName>
</protein>
<feature type="transmembrane region" description="Helical" evidence="5">
    <location>
        <begin position="240"/>
        <end position="260"/>
    </location>
</feature>
<evidence type="ECO:0000313" key="6">
    <source>
        <dbReference type="EMBL" id="TVY90551.1"/>
    </source>
</evidence>
<dbReference type="PANTHER" id="PTHR31465">
    <property type="entry name" value="PROTEIN RTA1-RELATED"/>
    <property type="match status" value="1"/>
</dbReference>
<reference evidence="6 7" key="1">
    <citation type="submission" date="2018-05" db="EMBL/GenBank/DDBJ databases">
        <title>Genome sequencing and assembly of the regulated plant pathogen Lachnellula willkommii and related sister species for the development of diagnostic species identification markers.</title>
        <authorList>
            <person name="Giroux E."/>
            <person name="Bilodeau G."/>
        </authorList>
    </citation>
    <scope>NUCLEOTIDE SEQUENCE [LARGE SCALE GENOMIC DNA]</scope>
    <source>
        <strain evidence="6 7">CBS 172.35</strain>
    </source>
</reference>
<dbReference type="EMBL" id="QGML01000824">
    <property type="protein sequence ID" value="TVY90551.1"/>
    <property type="molecule type" value="Genomic_DNA"/>
</dbReference>
<feature type="transmembrane region" description="Helical" evidence="5">
    <location>
        <begin position="95"/>
        <end position="112"/>
    </location>
</feature>
<comment type="caution">
    <text evidence="6">The sequence shown here is derived from an EMBL/GenBank/DDBJ whole genome shotgun (WGS) entry which is preliminary data.</text>
</comment>
<feature type="transmembrane region" description="Helical" evidence="5">
    <location>
        <begin position="124"/>
        <end position="147"/>
    </location>
</feature>
<sequence>CDTAHKIPSTKLTSPLLSTARADPVNTNWNFCPSTAAAWLFFILFALTTCAHLVQGIWHRKSYCWVIVCSGALQTVNYVFRIISIKNPTSLGDYAAWFVLILARRMIWNYIPDATIFRITAWRFSTYFVVLDIIALIIQVIGAASAANSKSPKSQVLTAIHVYMGGVAFQQFFILVFTIFAMRFHRTVLRLRRQGVPGAASALPLLYAIYAVLLLITIRIIFRLCEYSQGLTSTIPSHEVYQYCLDSLPMLIALLILNVFHPGRVMPGSKSDIPSRKVRKAEGRQIPL</sequence>
<dbReference type="Proteomes" id="UP000315522">
    <property type="component" value="Unassembled WGS sequence"/>
</dbReference>
<feature type="transmembrane region" description="Helical" evidence="5">
    <location>
        <begin position="36"/>
        <end position="54"/>
    </location>
</feature>
<keyword evidence="3 5" id="KW-1133">Transmembrane helix</keyword>
<feature type="transmembrane region" description="Helical" evidence="5">
    <location>
        <begin position="63"/>
        <end position="83"/>
    </location>
</feature>
<proteinExistence type="predicted"/>
<gene>
    <name evidence="6" type="primary">RSB1_1</name>
    <name evidence="6" type="ORF">LAWI1_G004304</name>
</gene>
<keyword evidence="7" id="KW-1185">Reference proteome</keyword>
<evidence type="ECO:0000256" key="1">
    <source>
        <dbReference type="ARBA" id="ARBA00004141"/>
    </source>
</evidence>
<feature type="non-terminal residue" evidence="6">
    <location>
        <position position="1"/>
    </location>
</feature>
<comment type="subcellular location">
    <subcellularLocation>
        <location evidence="1">Membrane</location>
        <topology evidence="1">Multi-pass membrane protein</topology>
    </subcellularLocation>
</comment>
<dbReference type="Pfam" id="PF04479">
    <property type="entry name" value="RTA1"/>
    <property type="match status" value="1"/>
</dbReference>
<keyword evidence="4 5" id="KW-0472">Membrane</keyword>
<dbReference type="InterPro" id="IPR007568">
    <property type="entry name" value="RTA1"/>
</dbReference>
<feature type="transmembrane region" description="Helical" evidence="5">
    <location>
        <begin position="159"/>
        <end position="181"/>
    </location>
</feature>
<feature type="transmembrane region" description="Helical" evidence="5">
    <location>
        <begin position="202"/>
        <end position="220"/>
    </location>
</feature>
<evidence type="ECO:0000256" key="5">
    <source>
        <dbReference type="SAM" id="Phobius"/>
    </source>
</evidence>
<accession>A0A559MCA0</accession>
<evidence type="ECO:0000256" key="3">
    <source>
        <dbReference type="ARBA" id="ARBA00022989"/>
    </source>
</evidence>
<organism evidence="6 7">
    <name type="scientific">Lachnellula willkommii</name>
    <dbReference type="NCBI Taxonomy" id="215461"/>
    <lineage>
        <taxon>Eukaryota</taxon>
        <taxon>Fungi</taxon>
        <taxon>Dikarya</taxon>
        <taxon>Ascomycota</taxon>
        <taxon>Pezizomycotina</taxon>
        <taxon>Leotiomycetes</taxon>
        <taxon>Helotiales</taxon>
        <taxon>Lachnaceae</taxon>
        <taxon>Lachnellula</taxon>
    </lineage>
</organism>
<keyword evidence="2 5" id="KW-0812">Transmembrane</keyword>